<evidence type="ECO:0000259" key="5">
    <source>
        <dbReference type="PROSITE" id="PS50943"/>
    </source>
</evidence>
<dbReference type="GO" id="GO:0003677">
    <property type="term" value="F:DNA binding"/>
    <property type="evidence" value="ECO:0007669"/>
    <property type="project" value="UniProtKB-KW"/>
</dbReference>
<dbReference type="AlphaFoldDB" id="A0A1S6IRV6"/>
<dbReference type="InterPro" id="IPR036390">
    <property type="entry name" value="WH_DNA-bd_sf"/>
</dbReference>
<evidence type="ECO:0000256" key="2">
    <source>
        <dbReference type="ARBA" id="ARBA00023015"/>
    </source>
</evidence>
<dbReference type="InterPro" id="IPR001387">
    <property type="entry name" value="Cro/C1-type_HTH"/>
</dbReference>
<dbReference type="SUPFAM" id="SSF100950">
    <property type="entry name" value="NagB/RpiA/CoA transferase-like"/>
    <property type="match status" value="1"/>
</dbReference>
<dbReference type="Gene3D" id="3.40.50.1360">
    <property type="match status" value="1"/>
</dbReference>
<protein>
    <submittedName>
        <fullName evidence="6">Deoxyribonucleoside regulator</fullName>
    </submittedName>
</protein>
<dbReference type="Pfam" id="PF04198">
    <property type="entry name" value="Sugar-bind"/>
    <property type="match status" value="1"/>
</dbReference>
<reference evidence="6 7" key="1">
    <citation type="journal article" date="2014" name="Int. J. Syst. Evol. Microbiol.">
        <title>Jeotgalibaca dankookensis gen. nov., sp. nov., a member of the family Carnobacteriaceae, isolated from seujeot (Korean traditional food).</title>
        <authorList>
            <person name="Lee D.G."/>
            <person name="Trujillo M.E."/>
            <person name="Kang H."/>
            <person name="Ahn T.Y."/>
        </authorList>
    </citation>
    <scope>NUCLEOTIDE SEQUENCE [LARGE SCALE GENOMIC DNA]</scope>
    <source>
        <strain evidence="6 7">EX-07</strain>
    </source>
</reference>
<dbReference type="STRING" id="708126.BW727_101963"/>
<comment type="similarity">
    <text evidence="1">Belongs to the SorC transcriptional regulatory family.</text>
</comment>
<organism evidence="6 7">
    <name type="scientific">Jeotgalibaca dankookensis</name>
    <dbReference type="NCBI Taxonomy" id="708126"/>
    <lineage>
        <taxon>Bacteria</taxon>
        <taxon>Bacillati</taxon>
        <taxon>Bacillota</taxon>
        <taxon>Bacilli</taxon>
        <taxon>Lactobacillales</taxon>
        <taxon>Carnobacteriaceae</taxon>
        <taxon>Jeotgalibaca</taxon>
    </lineage>
</organism>
<dbReference type="SUPFAM" id="SSF46785">
    <property type="entry name" value="Winged helix' DNA-binding domain"/>
    <property type="match status" value="1"/>
</dbReference>
<gene>
    <name evidence="6" type="primary">deoR</name>
    <name evidence="6" type="ORF">BW727_101963</name>
</gene>
<evidence type="ECO:0000313" key="6">
    <source>
        <dbReference type="EMBL" id="AQS54287.1"/>
    </source>
</evidence>
<dbReference type="InterPro" id="IPR037171">
    <property type="entry name" value="NagB/RpiA_transferase-like"/>
</dbReference>
<dbReference type="GO" id="GO:0006352">
    <property type="term" value="P:DNA-templated transcription initiation"/>
    <property type="evidence" value="ECO:0007669"/>
    <property type="project" value="InterPro"/>
</dbReference>
<dbReference type="GO" id="GO:0003700">
    <property type="term" value="F:DNA-binding transcription factor activity"/>
    <property type="evidence" value="ECO:0007669"/>
    <property type="project" value="InterPro"/>
</dbReference>
<dbReference type="InterPro" id="IPR007630">
    <property type="entry name" value="RNA_pol_sigma70_r4"/>
</dbReference>
<evidence type="ECO:0000256" key="1">
    <source>
        <dbReference type="ARBA" id="ARBA00010466"/>
    </source>
</evidence>
<dbReference type="PROSITE" id="PS50943">
    <property type="entry name" value="HTH_CROC1"/>
    <property type="match status" value="1"/>
</dbReference>
<proteinExistence type="inferred from homology"/>
<dbReference type="OrthoDB" id="58802at2"/>
<feature type="domain" description="HTH cro/C1-type" evidence="5">
    <location>
        <begin position="13"/>
        <end position="40"/>
    </location>
</feature>
<evidence type="ECO:0000313" key="7">
    <source>
        <dbReference type="Proteomes" id="UP000188993"/>
    </source>
</evidence>
<evidence type="ECO:0000256" key="3">
    <source>
        <dbReference type="ARBA" id="ARBA00023125"/>
    </source>
</evidence>
<dbReference type="GO" id="GO:0030246">
    <property type="term" value="F:carbohydrate binding"/>
    <property type="evidence" value="ECO:0007669"/>
    <property type="project" value="InterPro"/>
</dbReference>
<dbReference type="PANTHER" id="PTHR34294:SF1">
    <property type="entry name" value="TRANSCRIPTIONAL REGULATOR LSRR"/>
    <property type="match status" value="1"/>
</dbReference>
<accession>A0A1S6IRV6</accession>
<dbReference type="EMBL" id="CP019728">
    <property type="protein sequence ID" value="AQS54287.1"/>
    <property type="molecule type" value="Genomic_DNA"/>
</dbReference>
<dbReference type="KEGG" id="jda:BW727_101963"/>
<dbReference type="PANTHER" id="PTHR34294">
    <property type="entry name" value="TRANSCRIPTIONAL REGULATOR-RELATED"/>
    <property type="match status" value="1"/>
</dbReference>
<name>A0A1S6IRV6_9LACT</name>
<dbReference type="Gene3D" id="1.10.10.60">
    <property type="entry name" value="Homeodomain-like"/>
    <property type="match status" value="1"/>
</dbReference>
<evidence type="ECO:0000256" key="4">
    <source>
        <dbReference type="ARBA" id="ARBA00023163"/>
    </source>
</evidence>
<dbReference type="InterPro" id="IPR007324">
    <property type="entry name" value="Sugar-bd_dom_put"/>
</dbReference>
<sequence>MKKMEDVQSIIEIAKLYYEKNMSQKKISEKLNISRATVSRKLDEAIEKNIVTITVNDRFSETVQLEEKLKELFDLNSVTVINALDQQYSSILSGLGEGAAELLAETVKDNDILGISWGTTMYHVAKNLKRDEFKSVRVVQLKGGVSQSLRKTYSFETMIGFSNAYQTEPILLNLPVIFENEMVKDAVTSEKHTKEVIELGKKANIAIFTVGTVRDEALLFQLNYMTNDEINQLKKTAVGDICSRFFDENGEVANEKLNNRTIGIQLNELYDKERSILIAGGAHKLKAIETAIKAKFCNEIVVDQYTAQRLLELNKE</sequence>
<keyword evidence="7" id="KW-1185">Reference proteome</keyword>
<dbReference type="InterPro" id="IPR051054">
    <property type="entry name" value="SorC_transcr_regulators"/>
</dbReference>
<dbReference type="Proteomes" id="UP000188993">
    <property type="component" value="Chromosome"/>
</dbReference>
<keyword evidence="3" id="KW-0238">DNA-binding</keyword>
<keyword evidence="4" id="KW-0804">Transcription</keyword>
<dbReference type="Pfam" id="PF04545">
    <property type="entry name" value="Sigma70_r4"/>
    <property type="match status" value="1"/>
</dbReference>
<dbReference type="RefSeq" id="WP_062469683.1">
    <property type="nucleotide sequence ID" value="NZ_BBYN01000014.1"/>
</dbReference>
<keyword evidence="2" id="KW-0805">Transcription regulation</keyword>